<evidence type="ECO:0000259" key="1">
    <source>
        <dbReference type="Pfam" id="PF10647"/>
    </source>
</evidence>
<dbReference type="STRING" id="1108044.GOOTI_069_00010"/>
<dbReference type="InterPro" id="IPR018910">
    <property type="entry name" value="LpqB_C"/>
</dbReference>
<gene>
    <name evidence="2" type="ORF">GOOTI_069_00010</name>
</gene>
<name>H5TJ95_GORO1</name>
<sequence length="114" mass="11680">NEDGQVALANPRIAAYNVGNQAVSLAWANAATVMIARDASDSPIVQLPINGASASGLISGNVAPPVRAITADASTVYIGDQRGVLRLGATNGQPDQYWTEVEPAMSPTAIPVLP</sequence>
<dbReference type="EMBL" id="BAFB01000069">
    <property type="protein sequence ID" value="GAB33553.1"/>
    <property type="molecule type" value="Genomic_DNA"/>
</dbReference>
<reference evidence="2" key="1">
    <citation type="submission" date="2012-02" db="EMBL/GenBank/DDBJ databases">
        <title>Whole genome shotgun sequence of Gordonia otitidis NBRC 100426.</title>
        <authorList>
            <person name="Yoshida I."/>
            <person name="Hosoyama A."/>
            <person name="Tsuchikane K."/>
            <person name="Katsumata H."/>
            <person name="Yamazaki S."/>
            <person name="Fujita N."/>
        </authorList>
    </citation>
    <scope>NUCLEOTIDE SEQUENCE [LARGE SCALE GENOMIC DNA]</scope>
    <source>
        <strain evidence="2">NBRC 100426</strain>
    </source>
</reference>
<dbReference type="Pfam" id="PF10647">
    <property type="entry name" value="Gmad1"/>
    <property type="match status" value="1"/>
</dbReference>
<protein>
    <recommendedName>
        <fullName evidence="1">Lipoprotein LpqB C-terminal domain-containing protein</fullName>
    </recommendedName>
</protein>
<comment type="caution">
    <text evidence="2">The sequence shown here is derived from an EMBL/GenBank/DDBJ whole genome shotgun (WGS) entry which is preliminary data.</text>
</comment>
<accession>H5TJ95</accession>
<dbReference type="AlphaFoldDB" id="H5TJ95"/>
<evidence type="ECO:0000313" key="2">
    <source>
        <dbReference type="EMBL" id="GAB33553.1"/>
    </source>
</evidence>
<keyword evidence="3" id="KW-1185">Reference proteome</keyword>
<feature type="non-terminal residue" evidence="2">
    <location>
        <position position="1"/>
    </location>
</feature>
<dbReference type="Proteomes" id="UP000005038">
    <property type="component" value="Unassembled WGS sequence"/>
</dbReference>
<dbReference type="RefSeq" id="WP_007237802.1">
    <property type="nucleotide sequence ID" value="NZ_BAFB01000069.1"/>
</dbReference>
<organism evidence="2 3">
    <name type="scientific">Gordonia otitidis (strain DSM 44809 / CCUG 52243 / JCM 12355 / NBRC 100426 / IFM 10032)</name>
    <dbReference type="NCBI Taxonomy" id="1108044"/>
    <lineage>
        <taxon>Bacteria</taxon>
        <taxon>Bacillati</taxon>
        <taxon>Actinomycetota</taxon>
        <taxon>Actinomycetes</taxon>
        <taxon>Mycobacteriales</taxon>
        <taxon>Gordoniaceae</taxon>
        <taxon>Gordonia</taxon>
    </lineage>
</organism>
<feature type="domain" description="Lipoprotein LpqB C-terminal" evidence="1">
    <location>
        <begin position="2"/>
        <end position="114"/>
    </location>
</feature>
<proteinExistence type="predicted"/>
<evidence type="ECO:0000313" key="3">
    <source>
        <dbReference type="Proteomes" id="UP000005038"/>
    </source>
</evidence>